<dbReference type="AlphaFoldDB" id="A0A0K6S8V1"/>
<feature type="compositionally biased region" description="Acidic residues" evidence="1">
    <location>
        <begin position="614"/>
        <end position="623"/>
    </location>
</feature>
<feature type="region of interest" description="Disordered" evidence="1">
    <location>
        <begin position="763"/>
        <end position="854"/>
    </location>
</feature>
<feature type="compositionally biased region" description="Basic and acidic residues" evidence="1">
    <location>
        <begin position="640"/>
        <end position="665"/>
    </location>
</feature>
<evidence type="ECO:0000256" key="1">
    <source>
        <dbReference type="SAM" id="MobiDB-lite"/>
    </source>
</evidence>
<feature type="region of interest" description="Disordered" evidence="1">
    <location>
        <begin position="353"/>
        <end position="378"/>
    </location>
</feature>
<reference evidence="2" key="1">
    <citation type="submission" date="2014-11" db="EMBL/GenBank/DDBJ databases">
        <title>Molecular phylogeny of cliff fern family Woodsiaceae with morphological implications.</title>
        <authorList>
            <person name="Shao Y.-Z."/>
            <person name="Wei R."/>
            <person name="Zhang X.-C."/>
        </authorList>
    </citation>
    <scope>NUCLEOTIDE SEQUENCE</scope>
</reference>
<feature type="region of interest" description="Disordered" evidence="1">
    <location>
        <begin position="934"/>
        <end position="970"/>
    </location>
</feature>
<gene>
    <name evidence="2" type="ORF">Cvel_27072.t2.CR1</name>
</gene>
<feature type="region of interest" description="Disordered" evidence="1">
    <location>
        <begin position="394"/>
        <end position="728"/>
    </location>
</feature>
<proteinExistence type="predicted"/>
<accession>A0A0K6S8V1</accession>
<feature type="compositionally biased region" description="Polar residues" evidence="1">
    <location>
        <begin position="557"/>
        <end position="578"/>
    </location>
</feature>
<feature type="compositionally biased region" description="Low complexity" evidence="1">
    <location>
        <begin position="312"/>
        <end position="322"/>
    </location>
</feature>
<protein>
    <submittedName>
        <fullName evidence="2">Uncharacterized protein</fullName>
    </submittedName>
</protein>
<name>A0A0K6S8V1_9ALVE</name>
<evidence type="ECO:0000313" key="2">
    <source>
        <dbReference type="EMBL" id="CUC10083.1"/>
    </source>
</evidence>
<feature type="compositionally biased region" description="Polar residues" evidence="1">
    <location>
        <begin position="409"/>
        <end position="420"/>
    </location>
</feature>
<sequence>MTHTIAMPPPMYGLEQRPWTVRDVVVKSQWDQSNQATPFLATFDLLVTDTELVLIPARAPKSFHSEHVETRRIPMRAIRLAVFESGFYRSPSRFYLTSGLQPGVRLSIELNDGTCFFVHDFDDNLFTFRHHFLCRFRRSLEAEGVRRAWGWTNISEYWHSYNESWSSKHYFGASGPTLASRDNRQKFTLGAAQTLNALVRDFDSQLTAFAARFPGRISLLCGVNDPSRGLTQQALEQDIWALLMVSYLKGEGHPDNLFPVILKVENERRASGLSPMNETAFGLELLRNKSLFSGLPNLPSQPPQAPTDAKPLSLSDLMGSLDDSSKEPWTVEDLDFAASGAAFFADLQQDLESVSNSPTETTRKGTFHSSDPVPKVGGREDVIAKKKDSRFSAGLPVSPVQAKAEAGTSRASADANTHVSGIQVEEPDPHTEALPDASVFSDAPPGSDRPGPFPPVDASLRECENQTDQNRSSISANTTARPYNKETHITVPPPEIPADRTPRLHWARQARVPAGLPVVQPLPDEAVSAFGGAEEDKDDAPPASPALFPSHQVLSRPVQQSVSRDSKDTVSTSKSFQQVGAERKTQPDEPNQPTLFGLSPGIEGDVTEVMGGNEGDDLLEGDESFLSVSVEAGRGSGGTGEERSKSKECRGTGGEAPREKGDRDVALLFRTPKSKGGRLSLTEMSTWRDGQATVPDLADDSSENVFPPLSDSHPAPQRDDFRDNDDDEDEAVVLCGKRRCKGIASRTLRCWCRSSLCLQGRNRRSRRGKTKTIGGSPQPPAPPSRGGGESSPENSVQPLRATCSPVPSIASSLSCPEEEDGTRSQTGNAMRQPGPSFDGAASLEEREEEDSVTETMPVVSRVSSSLSPTVLQVAQVRFLARPTWPPVFDRMVANFVLEGYMRRSRAFLERVLPETYTMCPEDWDPLDTESLDDWAEEEEEGKGQEGAESVEEEDDEDEEEEESEEEKARRRALKREHARLTLLRLSLLPPGTFFFPDPSGDTLSPPVIPPMPPSMISSVPPPLGASPDQPPPRVRFAPRHDVEEYTLVVHPARRLYRQRQRFEGTLPQRPPPSLTLRVVAGLSVTAASAQEAAERLRQAASAAAERVRQLPLPFWS</sequence>
<feature type="region of interest" description="Disordered" evidence="1">
    <location>
        <begin position="294"/>
        <end position="326"/>
    </location>
</feature>
<dbReference type="EMBL" id="CDMZ01002539">
    <property type="protein sequence ID" value="CUC10083.1"/>
    <property type="molecule type" value="Genomic_DNA"/>
</dbReference>
<organism evidence="2">
    <name type="scientific">Chromera velia CCMP2878</name>
    <dbReference type="NCBI Taxonomy" id="1169474"/>
    <lineage>
        <taxon>Eukaryota</taxon>
        <taxon>Sar</taxon>
        <taxon>Alveolata</taxon>
        <taxon>Colpodellida</taxon>
        <taxon>Chromeraceae</taxon>
        <taxon>Chromera</taxon>
    </lineage>
</organism>
<feature type="compositionally biased region" description="Acidic residues" evidence="1">
    <location>
        <begin position="948"/>
        <end position="965"/>
    </location>
</feature>
<feature type="compositionally biased region" description="Polar residues" evidence="1">
    <location>
        <begin position="466"/>
        <end position="481"/>
    </location>
</feature>
<dbReference type="VEuPathDB" id="CryptoDB:Cvel_27072"/>